<accession>A0A225VY10</accession>
<evidence type="ECO:0000256" key="2">
    <source>
        <dbReference type="SAM" id="SignalP"/>
    </source>
</evidence>
<feature type="region of interest" description="Disordered" evidence="1">
    <location>
        <begin position="43"/>
        <end position="62"/>
    </location>
</feature>
<feature type="signal peptide" evidence="2">
    <location>
        <begin position="1"/>
        <end position="20"/>
    </location>
</feature>
<dbReference type="EMBL" id="NBNE01002471">
    <property type="protein sequence ID" value="OWZ10356.1"/>
    <property type="molecule type" value="Genomic_DNA"/>
</dbReference>
<proteinExistence type="predicted"/>
<sequence>MRVHSLVTVIVIALLAVADAQLVSKPNGQEIISSDSLHDSRAVAGENNVPQRLLRRRENANN</sequence>
<feature type="non-terminal residue" evidence="3">
    <location>
        <position position="62"/>
    </location>
</feature>
<evidence type="ECO:0000313" key="4">
    <source>
        <dbReference type="Proteomes" id="UP000198211"/>
    </source>
</evidence>
<keyword evidence="4" id="KW-1185">Reference proteome</keyword>
<feature type="chain" id="PRO_5012058912" evidence="2">
    <location>
        <begin position="21"/>
        <end position="62"/>
    </location>
</feature>
<reference evidence="4" key="1">
    <citation type="submission" date="2017-03" db="EMBL/GenBank/DDBJ databases">
        <title>Phytopthora megakarya and P. palmivora, two closely related causual agents of cacao black pod achieved similar genome size and gene model numbers by different mechanisms.</title>
        <authorList>
            <person name="Ali S."/>
            <person name="Shao J."/>
            <person name="Larry D.J."/>
            <person name="Kronmiller B."/>
            <person name="Shen D."/>
            <person name="Strem M.D."/>
            <person name="Melnick R.L."/>
            <person name="Guiltinan M.J."/>
            <person name="Tyler B.M."/>
            <person name="Meinhardt L.W."/>
            <person name="Bailey B.A."/>
        </authorList>
    </citation>
    <scope>NUCLEOTIDE SEQUENCE [LARGE SCALE GENOMIC DNA]</scope>
    <source>
        <strain evidence="4">zdho120</strain>
    </source>
</reference>
<dbReference type="Proteomes" id="UP000198211">
    <property type="component" value="Unassembled WGS sequence"/>
</dbReference>
<protein>
    <submittedName>
        <fullName evidence="3">RxLR effector protein</fullName>
    </submittedName>
</protein>
<dbReference type="AlphaFoldDB" id="A0A225VY10"/>
<evidence type="ECO:0000313" key="3">
    <source>
        <dbReference type="EMBL" id="OWZ10356.1"/>
    </source>
</evidence>
<comment type="caution">
    <text evidence="3">The sequence shown here is derived from an EMBL/GenBank/DDBJ whole genome shotgun (WGS) entry which is preliminary data.</text>
</comment>
<gene>
    <name evidence="3" type="ORF">PHMEG_00016808</name>
</gene>
<evidence type="ECO:0000256" key="1">
    <source>
        <dbReference type="SAM" id="MobiDB-lite"/>
    </source>
</evidence>
<keyword evidence="2" id="KW-0732">Signal</keyword>
<name>A0A225VY10_9STRA</name>
<organism evidence="3 4">
    <name type="scientific">Phytophthora megakarya</name>
    <dbReference type="NCBI Taxonomy" id="4795"/>
    <lineage>
        <taxon>Eukaryota</taxon>
        <taxon>Sar</taxon>
        <taxon>Stramenopiles</taxon>
        <taxon>Oomycota</taxon>
        <taxon>Peronosporomycetes</taxon>
        <taxon>Peronosporales</taxon>
        <taxon>Peronosporaceae</taxon>
        <taxon>Phytophthora</taxon>
    </lineage>
</organism>